<feature type="compositionally biased region" description="Polar residues" evidence="5">
    <location>
        <begin position="746"/>
        <end position="763"/>
    </location>
</feature>
<feature type="compositionally biased region" description="Basic and acidic residues" evidence="5">
    <location>
        <begin position="1530"/>
        <end position="1542"/>
    </location>
</feature>
<keyword evidence="3" id="KW-0862">Zinc</keyword>
<reference evidence="7" key="2">
    <citation type="submission" date="2022-01" db="EMBL/GenBank/DDBJ databases">
        <authorList>
            <person name="Yamashiro T."/>
            <person name="Shiraishi A."/>
            <person name="Satake H."/>
            <person name="Nakayama K."/>
        </authorList>
    </citation>
    <scope>NUCLEOTIDE SEQUENCE</scope>
</reference>
<keyword evidence="8" id="KW-1185">Reference proteome</keyword>
<feature type="compositionally biased region" description="Basic residues" evidence="5">
    <location>
        <begin position="1543"/>
        <end position="1554"/>
    </location>
</feature>
<dbReference type="Gene3D" id="4.10.60.10">
    <property type="entry name" value="Zinc finger, CCHC-type"/>
    <property type="match status" value="1"/>
</dbReference>
<evidence type="ECO:0000256" key="5">
    <source>
        <dbReference type="SAM" id="MobiDB-lite"/>
    </source>
</evidence>
<organism evidence="7 8">
    <name type="scientific">Tanacetum coccineum</name>
    <dbReference type="NCBI Taxonomy" id="301880"/>
    <lineage>
        <taxon>Eukaryota</taxon>
        <taxon>Viridiplantae</taxon>
        <taxon>Streptophyta</taxon>
        <taxon>Embryophyta</taxon>
        <taxon>Tracheophyta</taxon>
        <taxon>Spermatophyta</taxon>
        <taxon>Magnoliopsida</taxon>
        <taxon>eudicotyledons</taxon>
        <taxon>Gunneridae</taxon>
        <taxon>Pentapetalae</taxon>
        <taxon>asterids</taxon>
        <taxon>campanulids</taxon>
        <taxon>Asterales</taxon>
        <taxon>Asteraceae</taxon>
        <taxon>Asteroideae</taxon>
        <taxon>Anthemideae</taxon>
        <taxon>Anthemidinae</taxon>
        <taxon>Tanacetum</taxon>
    </lineage>
</organism>
<evidence type="ECO:0000256" key="3">
    <source>
        <dbReference type="PROSITE-ProRule" id="PRU00047"/>
    </source>
</evidence>
<feature type="region of interest" description="Disordered" evidence="5">
    <location>
        <begin position="715"/>
        <end position="765"/>
    </location>
</feature>
<dbReference type="PROSITE" id="PS50158">
    <property type="entry name" value="ZF_CCHC"/>
    <property type="match status" value="1"/>
</dbReference>
<gene>
    <name evidence="7" type="ORF">Tco_0909244</name>
</gene>
<dbReference type="InterPro" id="IPR039537">
    <property type="entry name" value="Retrotran_Ty1/copia-like"/>
</dbReference>
<accession>A0ABQ5CQG4</accession>
<feature type="compositionally biased region" description="Basic and acidic residues" evidence="5">
    <location>
        <begin position="1555"/>
        <end position="1581"/>
    </location>
</feature>
<feature type="compositionally biased region" description="Low complexity" evidence="5">
    <location>
        <begin position="1217"/>
        <end position="1235"/>
    </location>
</feature>
<dbReference type="SMART" id="SM00343">
    <property type="entry name" value="ZnF_C2HC"/>
    <property type="match status" value="1"/>
</dbReference>
<dbReference type="SUPFAM" id="SSF57756">
    <property type="entry name" value="Retrovirus zinc finger-like domains"/>
    <property type="match status" value="1"/>
</dbReference>
<dbReference type="InterPro" id="IPR013103">
    <property type="entry name" value="RVT_2"/>
</dbReference>
<dbReference type="Pfam" id="PF07727">
    <property type="entry name" value="RVT_2"/>
    <property type="match status" value="1"/>
</dbReference>
<feature type="coiled-coil region" evidence="4">
    <location>
        <begin position="76"/>
        <end position="103"/>
    </location>
</feature>
<name>A0ABQ5CQG4_9ASTR</name>
<proteinExistence type="predicted"/>
<feature type="domain" description="CCHC-type" evidence="6">
    <location>
        <begin position="207"/>
        <end position="221"/>
    </location>
</feature>
<protein>
    <submittedName>
        <fullName evidence="7">Retrovirus-related pol polyprotein from transposon TNT 1-94</fullName>
    </submittedName>
</protein>
<comment type="caution">
    <text evidence="7">The sequence shown here is derived from an EMBL/GenBank/DDBJ whole genome shotgun (WGS) entry which is preliminary data.</text>
</comment>
<dbReference type="Pfam" id="PF13976">
    <property type="entry name" value="gag_pre-integrs"/>
    <property type="match status" value="1"/>
</dbReference>
<dbReference type="InterPro" id="IPR025724">
    <property type="entry name" value="GAG-pre-integrase_dom"/>
</dbReference>
<feature type="region of interest" description="Disordered" evidence="5">
    <location>
        <begin position="1212"/>
        <end position="1236"/>
    </location>
</feature>
<feature type="coiled-coil region" evidence="4">
    <location>
        <begin position="330"/>
        <end position="368"/>
    </location>
</feature>
<evidence type="ECO:0000256" key="4">
    <source>
        <dbReference type="SAM" id="Coils"/>
    </source>
</evidence>
<evidence type="ECO:0000256" key="1">
    <source>
        <dbReference type="ARBA" id="ARBA00022723"/>
    </source>
</evidence>
<evidence type="ECO:0000259" key="6">
    <source>
        <dbReference type="PROSITE" id="PS50158"/>
    </source>
</evidence>
<evidence type="ECO:0000313" key="8">
    <source>
        <dbReference type="Proteomes" id="UP001151760"/>
    </source>
</evidence>
<dbReference type="Proteomes" id="UP001151760">
    <property type="component" value="Unassembled WGS sequence"/>
</dbReference>
<keyword evidence="1" id="KW-0479">Metal-binding</keyword>
<dbReference type="PANTHER" id="PTHR42648:SF32">
    <property type="entry name" value="RIBONUCLEASE H-LIKE DOMAIN, GAG-PRE-INTEGRASE DOMAIN PROTEIN-RELATED"/>
    <property type="match status" value="1"/>
</dbReference>
<reference evidence="7" key="1">
    <citation type="journal article" date="2022" name="Int. J. Mol. Sci.">
        <title>Draft Genome of Tanacetum Coccineum: Genomic Comparison of Closely Related Tanacetum-Family Plants.</title>
        <authorList>
            <person name="Yamashiro T."/>
            <person name="Shiraishi A."/>
            <person name="Nakayama K."/>
            <person name="Satake H."/>
        </authorList>
    </citation>
    <scope>NUCLEOTIDE SEQUENCE</scope>
</reference>
<evidence type="ECO:0000313" key="7">
    <source>
        <dbReference type="EMBL" id="GJT28969.1"/>
    </source>
</evidence>
<dbReference type="InterPro" id="IPR036875">
    <property type="entry name" value="Znf_CCHC_sf"/>
</dbReference>
<evidence type="ECO:0000256" key="2">
    <source>
        <dbReference type="ARBA" id="ARBA00022801"/>
    </source>
</evidence>
<keyword evidence="4" id="KW-0175">Coiled coil</keyword>
<keyword evidence="2" id="KW-0378">Hydrolase</keyword>
<dbReference type="EMBL" id="BQNB010014503">
    <property type="protein sequence ID" value="GJT28969.1"/>
    <property type="molecule type" value="Genomic_DNA"/>
</dbReference>
<keyword evidence="3" id="KW-0863">Zinc-finger</keyword>
<dbReference type="PANTHER" id="PTHR42648">
    <property type="entry name" value="TRANSPOSASE, PUTATIVE-RELATED"/>
    <property type="match status" value="1"/>
</dbReference>
<dbReference type="InterPro" id="IPR001878">
    <property type="entry name" value="Znf_CCHC"/>
</dbReference>
<feature type="region of interest" description="Disordered" evidence="5">
    <location>
        <begin position="1530"/>
        <end position="1586"/>
    </location>
</feature>
<sequence>MTDYSLWEVILNGYKVLKRTVGEVKQEYEPTSADEKQDMRNEMKARGTLYGGNKESKKVQRTLLKQQYENFSGSSLETIDQTFDRLRKLISQLEIQCEVIEQEDMKLKLLRRSTNISQNSQNVAFVSFNSTNSSNNNNNTNEADNTAYGVSAAHTQKQIDPDDLEKIDLQWEMAMLTIRARRFIKRTGRKLDVNGQRIGFDRSKVGCYNCHKNGHFARECRAPRNQDNKGKENSIRTVTVETNIENALVAQDGIGGYDWSYQAKEEHPINYALMAYTSSGSSSSSNSEVDSCSKSCVKAYATLKEQYDSLSSDYKKSQFNLVSYKAVKLRDNALVENKKKLEKAEKERDELKLTLEKFQNSSKSLNNLLESQVSVKFKTRLGYNAASSTAASPAVEMNVKKVEKTTLDLQSSRIGNSDDDMRHITGNKCYLTESINDMMVVLFPLEMELKYNLFSVSQICDKKNNVLFTDTECLVLSSDFKLLDESQVLLRVPRKDNIYSVDLKSVVPTKGLTCLFAKATIDESNLWHRRLGHINFKNMNKLVRGNLVRGLPSKIFENDHSCVACQKGKQHKASLECVAERKNRTLIAKMPTTFYVEVANTACYVLNRVLVIKPHTKTPYELIHGRTSLIDFMKPFGCPVTILNTRDHLGKFEGKADEGFFVRYSVIIIAGNQTNGIAGKRDNIVACQVKKKIEPEQEYILIPFYTIDPLISQGPKDSKEDVGMKPTEVNESGAFDKSKEDEQDTRSNAAGPSFTNDDPSSPVNAAKASNAFKDHLFKRFSPFKNAFALPHVPNVFSIDDTGIFGNAYDDEDVGTEADLNNLETTMNVSPIPTTRIDRIILRTSINLPNGKRVIRTKWVFRNKKDERGIVVRNKARLVAQGYTQEEGITYDEMDVKSAFLYGTIEEEVYVCQPPGFEDPHFLDKVYKVEKALYGLDQAPRAWCYVNEIIFGSTKKSLCDEFEGLMYKRFQISSMGELTFFLGLQTASTPIETNKALVEGEEAEAVDVHLFRSLMYLTASRTDIMFVVYSPFDLKAFSDSDYAGASLDRKSTTGEYVATANCCGQFWATAKVKTVNEERQLQALVDKKKVIITETSIRSDLNLEDAGGTDCLPTDTIFEELARMGAKTTTWNEFSSTMASAIICLATNQKFNLSKYIFDAMLGDMSHHKKTYVNPSHTKKIFANMKREGKDFSGRITPMFATMMVHANQEEGVDSDIPTDSQQTPITTQPSTSKPQKWVKKLENKVSKRTYKFNRLYRVGTTIRVKSSNDEGLGAQEDASKQGRSIEDIDKDAEVSLVDETHGRSDDTEMFDTDALIGDEVFAKIDMTKKEHNVIPKEVSVAEILTTAGITIPVGTAEIVSTAEIKTSVAPSTIDVSPPVITEVEITLAQTLAELKSAKSKVVIQESVQSTITTAPSTILKAKGITFRDAGETTTRTPISISSSSIKDKGKAKMVESEVPLNKKDQIRLDEELEQEQGELTIEEKSKLFMELMNERKRQFAKLRAEEKRRKPLIKGWINNFKPMDYEEVKGSEKMAESSEKKAKGSRKKSIGKKRAGNEQKQESSKRQRMEDDKETEDHEEVKEDDEEGHKGFYYLIRADGSSNRYSSMIKMLQNINKEDLETLWKLVKTKHENTRPEADYERVF</sequence>